<dbReference type="InterPro" id="IPR038577">
    <property type="entry name" value="GT10-like_C_sf"/>
</dbReference>
<evidence type="ECO:0000256" key="2">
    <source>
        <dbReference type="ARBA" id="ARBA00022676"/>
    </source>
</evidence>
<feature type="domain" description="Fucosyltransferase C-terminal" evidence="4">
    <location>
        <begin position="137"/>
        <end position="247"/>
    </location>
</feature>
<protein>
    <recommendedName>
        <fullName evidence="4">Fucosyltransferase C-terminal domain-containing protein</fullName>
    </recommendedName>
</protein>
<accession>A0A6C0HYU1</accession>
<dbReference type="PANTHER" id="PTHR11929:SF194">
    <property type="entry name" value="ALPHA-(1,3)-FUCOSYLTRANSFERASE 10"/>
    <property type="match status" value="1"/>
</dbReference>
<comment type="similarity">
    <text evidence="1">Belongs to the glycosyltransferase 10 family.</text>
</comment>
<evidence type="ECO:0000256" key="3">
    <source>
        <dbReference type="ARBA" id="ARBA00022679"/>
    </source>
</evidence>
<organism evidence="5">
    <name type="scientific">viral metagenome</name>
    <dbReference type="NCBI Taxonomy" id="1070528"/>
    <lineage>
        <taxon>unclassified sequences</taxon>
        <taxon>metagenomes</taxon>
        <taxon>organismal metagenomes</taxon>
    </lineage>
</organism>
<reference evidence="5" key="1">
    <citation type="journal article" date="2020" name="Nature">
        <title>Giant virus diversity and host interactions through global metagenomics.</title>
        <authorList>
            <person name="Schulz F."/>
            <person name="Roux S."/>
            <person name="Paez-Espino D."/>
            <person name="Jungbluth S."/>
            <person name="Walsh D.A."/>
            <person name="Denef V.J."/>
            <person name="McMahon K.D."/>
            <person name="Konstantinidis K.T."/>
            <person name="Eloe-Fadrosh E.A."/>
            <person name="Kyrpides N.C."/>
            <person name="Woyke T."/>
        </authorList>
    </citation>
    <scope>NUCLEOTIDE SEQUENCE</scope>
    <source>
        <strain evidence="5">GVMAG-M-3300023184-182</strain>
    </source>
</reference>
<dbReference type="Pfam" id="PF00852">
    <property type="entry name" value="Glyco_transf_10"/>
    <property type="match status" value="1"/>
</dbReference>
<dbReference type="EMBL" id="MN740043">
    <property type="protein sequence ID" value="QHT85682.1"/>
    <property type="molecule type" value="Genomic_DNA"/>
</dbReference>
<dbReference type="SUPFAM" id="SSF53756">
    <property type="entry name" value="UDP-Glycosyltransferase/glycogen phosphorylase"/>
    <property type="match status" value="1"/>
</dbReference>
<dbReference type="InterPro" id="IPR055270">
    <property type="entry name" value="Glyco_tran_10_C"/>
</dbReference>
<dbReference type="AlphaFoldDB" id="A0A6C0HYU1"/>
<dbReference type="PANTHER" id="PTHR11929">
    <property type="entry name" value="ALPHA- 1,3 -FUCOSYLTRANSFERASE"/>
    <property type="match status" value="1"/>
</dbReference>
<evidence type="ECO:0000313" key="5">
    <source>
        <dbReference type="EMBL" id="QHT85682.1"/>
    </source>
</evidence>
<proteinExistence type="inferred from homology"/>
<keyword evidence="3" id="KW-0808">Transferase</keyword>
<dbReference type="InterPro" id="IPR001503">
    <property type="entry name" value="Glyco_trans_10"/>
</dbReference>
<name>A0A6C0HYU1_9ZZZZ</name>
<dbReference type="GO" id="GO:0046920">
    <property type="term" value="F:alpha-(1-&gt;3)-fucosyltransferase activity"/>
    <property type="evidence" value="ECO:0007669"/>
    <property type="project" value="TreeGrafter"/>
</dbReference>
<dbReference type="GO" id="GO:0016020">
    <property type="term" value="C:membrane"/>
    <property type="evidence" value="ECO:0007669"/>
    <property type="project" value="InterPro"/>
</dbReference>
<evidence type="ECO:0000256" key="1">
    <source>
        <dbReference type="ARBA" id="ARBA00008919"/>
    </source>
</evidence>
<evidence type="ECO:0000259" key="4">
    <source>
        <dbReference type="Pfam" id="PF00852"/>
    </source>
</evidence>
<sequence length="300" mass="35353">MSYFSIHYPTISDVPMRIRVFLSWNDPETIKKNIETEFNLFDIPGYKRDFELTSGEDYTHAIIINTFIPPNLHIDKRRVIGFAWEPTPLLGLNPQFISYAKDKIGRYFIGQKYNLGEPFEEKYAFINHNPIQKTIPLKNKICSFIFSKKRYMEGHQYRHLLVEAILKTNLPIDIWGRGCETIKTNDSRLKYDFVQNSVIPYENYQFHICIENISLDHYFSEKIVNALLSECTPIYYGCKKIDEYFPDKFVELNGNIENDISVIRNCIENPEIYRKKICKEDVNKIVNPFINILSLYPKTG</sequence>
<dbReference type="Gene3D" id="3.40.50.11660">
    <property type="entry name" value="Glycosyl transferase family 10, C-terminal domain"/>
    <property type="match status" value="1"/>
</dbReference>
<keyword evidence="2" id="KW-0328">Glycosyltransferase</keyword>